<dbReference type="Pfam" id="PF00990">
    <property type="entry name" value="GGDEF"/>
    <property type="match status" value="1"/>
</dbReference>
<feature type="transmembrane region" description="Helical" evidence="1">
    <location>
        <begin position="101"/>
        <end position="120"/>
    </location>
</feature>
<keyword evidence="1" id="KW-1133">Transmembrane helix</keyword>
<feature type="transmembrane region" description="Helical" evidence="1">
    <location>
        <begin position="6"/>
        <end position="27"/>
    </location>
</feature>
<evidence type="ECO:0000313" key="3">
    <source>
        <dbReference type="EMBL" id="MBB3113880.1"/>
    </source>
</evidence>
<dbReference type="RefSeq" id="WP_183603949.1">
    <property type="nucleotide sequence ID" value="NZ_JACHXK010000023.1"/>
</dbReference>
<dbReference type="EMBL" id="JACHXK010000023">
    <property type="protein sequence ID" value="MBB3113880.1"/>
    <property type="molecule type" value="Genomic_DNA"/>
</dbReference>
<dbReference type="SUPFAM" id="SSF55073">
    <property type="entry name" value="Nucleotide cyclase"/>
    <property type="match status" value="1"/>
</dbReference>
<dbReference type="AlphaFoldDB" id="A0A7W5B3R3"/>
<feature type="transmembrane region" description="Helical" evidence="1">
    <location>
        <begin position="202"/>
        <end position="221"/>
    </location>
</feature>
<dbReference type="InterPro" id="IPR000014">
    <property type="entry name" value="PAS"/>
</dbReference>
<name>A0A7W5B3R3_9BACL</name>
<dbReference type="InterPro" id="IPR052163">
    <property type="entry name" value="DGC-Regulatory_Protein"/>
</dbReference>
<dbReference type="InterPro" id="IPR043128">
    <property type="entry name" value="Rev_trsase/Diguanyl_cyclase"/>
</dbReference>
<dbReference type="CDD" id="cd01949">
    <property type="entry name" value="GGDEF"/>
    <property type="match status" value="1"/>
</dbReference>
<dbReference type="InterPro" id="IPR029787">
    <property type="entry name" value="Nucleotide_cyclase"/>
</dbReference>
<gene>
    <name evidence="3" type="ORF">FHS18_005995</name>
</gene>
<keyword evidence="1" id="KW-0472">Membrane</keyword>
<comment type="caution">
    <text evidence="3">The sequence shown here is derived from an EMBL/GenBank/DDBJ whole genome shotgun (WGS) entry which is preliminary data.</text>
</comment>
<sequence>MNEISVDFLTILLPSYLFFYMAIRLYVRNRKSELNRLASFLMLSLLFYFLGEYTKKALFPPQWESHIVLMWNAPMLLIAISLLVHICLIVSGQISRRNKRFIPIIYASPLVLLAVLLAVYSPGALYRVEVKNGPSPLHPMLLALALFFVGVYMLSSVSILLISWFKSKEPRRKKLLLNLLLSILMLFVWLFVVTLLLQIGVLTSPSAMSCYFTGLFVWLLLMQRAISKYDFLPDFRKRFITLFQSAPTAIMMLDGEGGVREMNPSAKSMFNGLKNRTGVIDVAGHLYFEDGTCLTEQLGAYISAKKEGMGLALTLRIPFEQPADMMANLDRITDGDETLLVLHLIDVTVLKETERRLVESERNYRYLAHHDTLTGLCNRAYLQELVDQKVQDRERFALILIDLDDFKAINDRNGHLVGDSYLEHIAHVLKAHAQEGDILGRIGGDEFIVIFPMGKAPVLQAARDRLQALTIRPFIGYDLLIPISFSAGVALYPEHAPNLTELIRKADEAMYSVKRSGKNDLAVYTAEDILALTAREA</sequence>
<keyword evidence="4" id="KW-1185">Reference proteome</keyword>
<feature type="transmembrane region" description="Helical" evidence="1">
    <location>
        <begin position="71"/>
        <end position="89"/>
    </location>
</feature>
<dbReference type="InterPro" id="IPR000160">
    <property type="entry name" value="GGDEF_dom"/>
</dbReference>
<dbReference type="SMART" id="SM00267">
    <property type="entry name" value="GGDEF"/>
    <property type="match status" value="1"/>
</dbReference>
<feature type="transmembrane region" description="Helical" evidence="1">
    <location>
        <begin position="175"/>
        <end position="196"/>
    </location>
</feature>
<keyword evidence="1" id="KW-0812">Transmembrane</keyword>
<protein>
    <submittedName>
        <fullName evidence="3">Diguanylate cyclase (GGDEF)-like protein</fullName>
    </submittedName>
</protein>
<feature type="domain" description="GGDEF" evidence="2">
    <location>
        <begin position="394"/>
        <end position="526"/>
    </location>
</feature>
<dbReference type="PANTHER" id="PTHR46663:SF2">
    <property type="entry name" value="GGDEF DOMAIN-CONTAINING PROTEIN"/>
    <property type="match status" value="1"/>
</dbReference>
<evidence type="ECO:0000256" key="1">
    <source>
        <dbReference type="SAM" id="Phobius"/>
    </source>
</evidence>
<dbReference type="Proteomes" id="UP000570361">
    <property type="component" value="Unassembled WGS sequence"/>
</dbReference>
<organism evidence="3 4">
    <name type="scientific">Paenibacillus phyllosphaerae</name>
    <dbReference type="NCBI Taxonomy" id="274593"/>
    <lineage>
        <taxon>Bacteria</taxon>
        <taxon>Bacillati</taxon>
        <taxon>Bacillota</taxon>
        <taxon>Bacilli</taxon>
        <taxon>Bacillales</taxon>
        <taxon>Paenibacillaceae</taxon>
        <taxon>Paenibacillus</taxon>
    </lineage>
</organism>
<reference evidence="3 4" key="1">
    <citation type="submission" date="2020-08" db="EMBL/GenBank/DDBJ databases">
        <title>Genomic Encyclopedia of Type Strains, Phase III (KMG-III): the genomes of soil and plant-associated and newly described type strains.</title>
        <authorList>
            <person name="Whitman W."/>
        </authorList>
    </citation>
    <scope>NUCLEOTIDE SEQUENCE [LARGE SCALE GENOMIC DNA]</scope>
    <source>
        <strain evidence="3 4">CECT 5862</strain>
    </source>
</reference>
<accession>A0A7W5B3R3</accession>
<dbReference type="Pfam" id="PF13188">
    <property type="entry name" value="PAS_8"/>
    <property type="match status" value="1"/>
</dbReference>
<evidence type="ECO:0000259" key="2">
    <source>
        <dbReference type="PROSITE" id="PS50887"/>
    </source>
</evidence>
<feature type="transmembrane region" description="Helical" evidence="1">
    <location>
        <begin position="140"/>
        <end position="163"/>
    </location>
</feature>
<feature type="transmembrane region" description="Helical" evidence="1">
    <location>
        <begin position="34"/>
        <end position="51"/>
    </location>
</feature>
<dbReference type="PROSITE" id="PS50887">
    <property type="entry name" value="GGDEF"/>
    <property type="match status" value="1"/>
</dbReference>
<dbReference type="PANTHER" id="PTHR46663">
    <property type="entry name" value="DIGUANYLATE CYCLASE DGCT-RELATED"/>
    <property type="match status" value="1"/>
</dbReference>
<evidence type="ECO:0000313" key="4">
    <source>
        <dbReference type="Proteomes" id="UP000570361"/>
    </source>
</evidence>
<proteinExistence type="predicted"/>
<dbReference type="NCBIfam" id="TIGR00254">
    <property type="entry name" value="GGDEF"/>
    <property type="match status" value="1"/>
</dbReference>
<dbReference type="Gene3D" id="3.30.70.270">
    <property type="match status" value="1"/>
</dbReference>